<sequence length="128" mass="14312">MMVCGPNFQISAVNCNWPGSVHDARVLRNSNLFGRFENGFRPFPNAVILGDSAYPLLNWLIPPLRNNPTSPQEQLFNRAHKKTRRIIENCFGILEVRIAIARLKNNKAAGADGLPDYRLSYSNSAAKS</sequence>
<evidence type="ECO:0000313" key="9">
    <source>
        <dbReference type="EMBL" id="JAI22170.1"/>
    </source>
</evidence>
<comment type="subcellular location">
    <subcellularLocation>
        <location evidence="2">Nucleus</location>
    </subcellularLocation>
</comment>
<evidence type="ECO:0000259" key="8">
    <source>
        <dbReference type="Pfam" id="PF13359"/>
    </source>
</evidence>
<evidence type="ECO:0000256" key="5">
    <source>
        <dbReference type="ARBA" id="ARBA00022723"/>
    </source>
</evidence>
<dbReference type="GO" id="GO:0046872">
    <property type="term" value="F:metal ion binding"/>
    <property type="evidence" value="ECO:0007669"/>
    <property type="project" value="UniProtKB-KW"/>
</dbReference>
<dbReference type="GO" id="GO:0005634">
    <property type="term" value="C:nucleus"/>
    <property type="evidence" value="ECO:0007669"/>
    <property type="project" value="UniProtKB-SubCell"/>
</dbReference>
<evidence type="ECO:0000256" key="4">
    <source>
        <dbReference type="ARBA" id="ARBA00022722"/>
    </source>
</evidence>
<protein>
    <submittedName>
        <fullName evidence="9">Putative nuclease HARBI1</fullName>
    </submittedName>
</protein>
<comment type="similarity">
    <text evidence="3">Belongs to the HARBI1 family.</text>
</comment>
<dbReference type="EMBL" id="GDHF01030144">
    <property type="protein sequence ID" value="JAI22170.1"/>
    <property type="molecule type" value="Transcribed_RNA"/>
</dbReference>
<evidence type="ECO:0000256" key="6">
    <source>
        <dbReference type="ARBA" id="ARBA00022801"/>
    </source>
</evidence>
<evidence type="ECO:0000256" key="3">
    <source>
        <dbReference type="ARBA" id="ARBA00006958"/>
    </source>
</evidence>
<dbReference type="PANTHER" id="PTHR22930:SF267">
    <property type="entry name" value="NUCLEASE HARBI1-RELATED"/>
    <property type="match status" value="1"/>
</dbReference>
<accession>A0A0K8U742</accession>
<reference evidence="9" key="1">
    <citation type="submission" date="2015-06" db="EMBL/GenBank/DDBJ databases">
        <authorList>
            <person name="Hoefler B.C."/>
            <person name="Straight P.D."/>
        </authorList>
    </citation>
    <scope>NUCLEOTIDE SEQUENCE</scope>
</reference>
<feature type="domain" description="DDE Tnp4" evidence="8">
    <location>
        <begin position="2"/>
        <end position="95"/>
    </location>
</feature>
<keyword evidence="5" id="KW-0479">Metal-binding</keyword>
<evidence type="ECO:0000256" key="7">
    <source>
        <dbReference type="ARBA" id="ARBA00023242"/>
    </source>
</evidence>
<evidence type="ECO:0000256" key="2">
    <source>
        <dbReference type="ARBA" id="ARBA00004123"/>
    </source>
</evidence>
<dbReference type="GO" id="GO:0016787">
    <property type="term" value="F:hydrolase activity"/>
    <property type="evidence" value="ECO:0007669"/>
    <property type="project" value="UniProtKB-KW"/>
</dbReference>
<dbReference type="PANTHER" id="PTHR22930">
    <property type="match status" value="1"/>
</dbReference>
<dbReference type="InterPro" id="IPR027806">
    <property type="entry name" value="HARBI1_dom"/>
</dbReference>
<gene>
    <name evidence="9" type="primary">HARBI1_32</name>
    <name evidence="9" type="ORF">c3_g1_i2</name>
</gene>
<dbReference type="GO" id="GO:0004518">
    <property type="term" value="F:nuclease activity"/>
    <property type="evidence" value="ECO:0007669"/>
    <property type="project" value="UniProtKB-KW"/>
</dbReference>
<keyword evidence="7" id="KW-0539">Nucleus</keyword>
<dbReference type="Pfam" id="PF13359">
    <property type="entry name" value="DDE_Tnp_4"/>
    <property type="match status" value="1"/>
</dbReference>
<evidence type="ECO:0000256" key="1">
    <source>
        <dbReference type="ARBA" id="ARBA00001968"/>
    </source>
</evidence>
<keyword evidence="4" id="KW-0540">Nuclease</keyword>
<organism evidence="9">
    <name type="scientific">Bactrocera latifrons</name>
    <name type="common">Malaysian fruit fly</name>
    <name type="synonym">Chaetodacus latifrons</name>
    <dbReference type="NCBI Taxonomy" id="174628"/>
    <lineage>
        <taxon>Eukaryota</taxon>
        <taxon>Metazoa</taxon>
        <taxon>Ecdysozoa</taxon>
        <taxon>Arthropoda</taxon>
        <taxon>Hexapoda</taxon>
        <taxon>Insecta</taxon>
        <taxon>Pterygota</taxon>
        <taxon>Neoptera</taxon>
        <taxon>Endopterygota</taxon>
        <taxon>Diptera</taxon>
        <taxon>Brachycera</taxon>
        <taxon>Muscomorpha</taxon>
        <taxon>Tephritoidea</taxon>
        <taxon>Tephritidae</taxon>
        <taxon>Bactrocera</taxon>
        <taxon>Bactrocera</taxon>
    </lineage>
</organism>
<comment type="cofactor">
    <cofactor evidence="1">
        <name>a divalent metal cation</name>
        <dbReference type="ChEBI" id="CHEBI:60240"/>
    </cofactor>
</comment>
<dbReference type="InterPro" id="IPR045249">
    <property type="entry name" value="HARBI1-like"/>
</dbReference>
<dbReference type="AlphaFoldDB" id="A0A0K8U742"/>
<keyword evidence="6" id="KW-0378">Hydrolase</keyword>
<name>A0A0K8U742_BACLA</name>
<proteinExistence type="inferred from homology"/>